<dbReference type="NCBIfam" id="TIGR00756">
    <property type="entry name" value="PPR"/>
    <property type="match status" value="5"/>
</dbReference>
<evidence type="ECO:0000256" key="1">
    <source>
        <dbReference type="ARBA" id="ARBA00006643"/>
    </source>
</evidence>
<dbReference type="InterPro" id="IPR011990">
    <property type="entry name" value="TPR-like_helical_dom_sf"/>
</dbReference>
<sequence length="746" mass="81857">MARHSVQLLRLNPSSSFFQFQLAHAHMLKSGLKADTHLAAEILSFYAAHVRFPDVVALVLSLTDTDTLSFSSLLSSLSRSPIPSLAVALFPRMLSVKPPLDPFALPSALKACASLPSLVNGQKLHALAVVSGASNDTFVCSSILHFYLKCGVQAEAQKVFDRMPNPSVVAYSAVIADAAARGSVSGAKKLLSKMQESGVEPNLVTWNGVIAGFSRSGHPHEAVSMVQRMLLEGCRLDSIGVSTALPAAGDIGDLWVGLQIHGYAIKCGFEADHCIVSALIDMYGKCQVIDGMIRVFDEVGNMDVGSCNALLTGLARNGFVDEALMRFGRFKEQEIELNVVSWTSIVACCAQNGKDVKAMELFREMQSCGVRPNSVTIPCLLPACANIVALMHGRSAHCFSLRSGLTFDVYVSSALIDMYAKCGRIRDARTVFDLMPMRNVVTWNAMLGGYAMHGRAKDAIDLFTLMEGSKQKPDSISFTCILSSCSQAGLNDEGRRFFLEMEREYGIAARMEHYACMVSLLSRSGKLDEAYRFIGEMPFYPDACVWGALLSACRVHGNVQLGEIAAKNLFKLEPHNAGNYILLSNIYASKRLWDGVDKVRDEMKSLGMKKNPGCSWIEIKNKVHILLAGDSSHTKMEQIVERLDHLGDEMKKRGYQPSTDLALQDVEEQDKEQMLCGHSEKLAVALGLISTSPGTPLRVIKNLRICGDCHAVIKFISEFERREILVRDINRFHLLKDGKCSCGDYW</sequence>
<feature type="domain" description="DYW" evidence="4">
    <location>
        <begin position="654"/>
        <end position="746"/>
    </location>
</feature>
<feature type="repeat" description="PPR" evidence="3">
    <location>
        <begin position="439"/>
        <end position="473"/>
    </location>
</feature>
<comment type="similarity">
    <text evidence="1">Belongs to the PPR family. PCMP-H subfamily.</text>
</comment>
<dbReference type="InterPro" id="IPR046848">
    <property type="entry name" value="E_motif"/>
</dbReference>
<dbReference type="Pfam" id="PF14432">
    <property type="entry name" value="DYW_deaminase"/>
    <property type="match status" value="1"/>
</dbReference>
<protein>
    <recommendedName>
        <fullName evidence="4">DYW domain-containing protein</fullName>
    </recommendedName>
</protein>
<accession>A0A835Q0H6</accession>
<dbReference type="EMBL" id="JADCNM010000011">
    <property type="protein sequence ID" value="KAG0461851.1"/>
    <property type="molecule type" value="Genomic_DNA"/>
</dbReference>
<feature type="repeat" description="PPR" evidence="3">
    <location>
        <begin position="474"/>
        <end position="504"/>
    </location>
</feature>
<evidence type="ECO:0000259" key="4">
    <source>
        <dbReference type="Pfam" id="PF14432"/>
    </source>
</evidence>
<name>A0A835Q0H6_VANPL</name>
<dbReference type="Gene3D" id="1.25.40.10">
    <property type="entry name" value="Tetratricopeptide repeat domain"/>
    <property type="match status" value="4"/>
</dbReference>
<dbReference type="PROSITE" id="PS51375">
    <property type="entry name" value="PPR"/>
    <property type="match status" value="7"/>
</dbReference>
<dbReference type="InterPro" id="IPR046960">
    <property type="entry name" value="PPR_At4g14850-like_plant"/>
</dbReference>
<keyword evidence="2" id="KW-0677">Repeat</keyword>
<proteinExistence type="inferred from homology"/>
<feature type="repeat" description="PPR" evidence="3">
    <location>
        <begin position="202"/>
        <end position="236"/>
    </location>
</feature>
<evidence type="ECO:0000256" key="3">
    <source>
        <dbReference type="PROSITE-ProRule" id="PRU00708"/>
    </source>
</evidence>
<dbReference type="AlphaFoldDB" id="A0A835Q0H6"/>
<dbReference type="InterPro" id="IPR002885">
    <property type="entry name" value="PPR_rpt"/>
</dbReference>
<evidence type="ECO:0000256" key="2">
    <source>
        <dbReference type="ARBA" id="ARBA00022737"/>
    </source>
</evidence>
<feature type="repeat" description="PPR" evidence="3">
    <location>
        <begin position="338"/>
        <end position="372"/>
    </location>
</feature>
<dbReference type="FunFam" id="1.25.40.10:FF:000598">
    <property type="entry name" value="pentatricopeptide repeat-containing protein At1g20230 isoform X2"/>
    <property type="match status" value="1"/>
</dbReference>
<gene>
    <name evidence="5" type="ORF">HPP92_020327</name>
</gene>
<dbReference type="GO" id="GO:0009451">
    <property type="term" value="P:RNA modification"/>
    <property type="evidence" value="ECO:0007669"/>
    <property type="project" value="InterPro"/>
</dbReference>
<dbReference type="Pfam" id="PF13041">
    <property type="entry name" value="PPR_2"/>
    <property type="match status" value="2"/>
</dbReference>
<dbReference type="PANTHER" id="PTHR47926:SF386">
    <property type="entry name" value="PENTATRICOPEPTIDE REPEAT-CONTAINING PROTEIN"/>
    <property type="match status" value="1"/>
</dbReference>
<reference evidence="5 6" key="1">
    <citation type="journal article" date="2020" name="Nat. Food">
        <title>A phased Vanilla planifolia genome enables genetic improvement of flavour and production.</title>
        <authorList>
            <person name="Hasing T."/>
            <person name="Tang H."/>
            <person name="Brym M."/>
            <person name="Khazi F."/>
            <person name="Huang T."/>
            <person name="Chambers A.H."/>
        </authorList>
    </citation>
    <scope>NUCLEOTIDE SEQUENCE [LARGE SCALE GENOMIC DNA]</scope>
    <source>
        <tissue evidence="5">Leaf</tissue>
    </source>
</reference>
<dbReference type="Pfam" id="PF20431">
    <property type="entry name" value="E_motif"/>
    <property type="match status" value="1"/>
</dbReference>
<organism evidence="5 6">
    <name type="scientific">Vanilla planifolia</name>
    <name type="common">Vanilla</name>
    <dbReference type="NCBI Taxonomy" id="51239"/>
    <lineage>
        <taxon>Eukaryota</taxon>
        <taxon>Viridiplantae</taxon>
        <taxon>Streptophyta</taxon>
        <taxon>Embryophyta</taxon>
        <taxon>Tracheophyta</taxon>
        <taxon>Spermatophyta</taxon>
        <taxon>Magnoliopsida</taxon>
        <taxon>Liliopsida</taxon>
        <taxon>Asparagales</taxon>
        <taxon>Orchidaceae</taxon>
        <taxon>Vanilloideae</taxon>
        <taxon>Vanilleae</taxon>
        <taxon>Vanilla</taxon>
    </lineage>
</organism>
<dbReference type="OrthoDB" id="428658at2759"/>
<evidence type="ECO:0000313" key="5">
    <source>
        <dbReference type="EMBL" id="KAG0461851.1"/>
    </source>
</evidence>
<dbReference type="InterPro" id="IPR032867">
    <property type="entry name" value="DYW_dom"/>
</dbReference>
<dbReference type="FunFam" id="1.25.40.10:FF:000031">
    <property type="entry name" value="Pentatricopeptide repeat-containing protein mitochondrial"/>
    <property type="match status" value="1"/>
</dbReference>
<dbReference type="FunFam" id="1.25.40.10:FF:000366">
    <property type="entry name" value="Pentatricopeptide (PPR) repeat-containing protein"/>
    <property type="match status" value="1"/>
</dbReference>
<dbReference type="Proteomes" id="UP000639772">
    <property type="component" value="Chromosome 11"/>
</dbReference>
<evidence type="ECO:0000313" key="6">
    <source>
        <dbReference type="Proteomes" id="UP000639772"/>
    </source>
</evidence>
<comment type="caution">
    <text evidence="5">The sequence shown here is derived from an EMBL/GenBank/DDBJ whole genome shotgun (WGS) entry which is preliminary data.</text>
</comment>
<dbReference type="Pfam" id="PF01535">
    <property type="entry name" value="PPR"/>
    <property type="match status" value="4"/>
</dbReference>
<dbReference type="GO" id="GO:0008270">
    <property type="term" value="F:zinc ion binding"/>
    <property type="evidence" value="ECO:0007669"/>
    <property type="project" value="InterPro"/>
</dbReference>
<feature type="repeat" description="PPR" evidence="3">
    <location>
        <begin position="303"/>
        <end position="337"/>
    </location>
</feature>
<dbReference type="PANTHER" id="PTHR47926">
    <property type="entry name" value="PENTATRICOPEPTIDE REPEAT-CONTAINING PROTEIN"/>
    <property type="match status" value="1"/>
</dbReference>
<feature type="repeat" description="PPR" evidence="3">
    <location>
        <begin position="408"/>
        <end position="438"/>
    </location>
</feature>
<feature type="repeat" description="PPR" evidence="3">
    <location>
        <begin position="167"/>
        <end position="201"/>
    </location>
</feature>
<dbReference type="GO" id="GO:0003723">
    <property type="term" value="F:RNA binding"/>
    <property type="evidence" value="ECO:0007669"/>
    <property type="project" value="InterPro"/>
</dbReference>